<sequence length="194" mass="22028">MASSVRYRFQNQNGSAVITFDGPSITLDKLKREIMRVNFTRDTDSDLKIFNEENNEEYSLSQPVYRNSSIIVKRVPREAGVAPILDDHEESFTAQVPLTEDERLRAIKEKAGRDYETTCDHDQLASNPCSRFCQTYLLAAWRRLMRCPCLAVFSIQRSSLCVVDQASRTFAAIARPEGSIFTTNAPCSMYAPVR</sequence>
<dbReference type="Gene3D" id="3.10.20.90">
    <property type="entry name" value="Phosphatidylinositol 3-kinase Catalytic Subunit, Chain A, domain 1"/>
    <property type="match status" value="1"/>
</dbReference>
<organism evidence="2 3">
    <name type="scientific">Monosiga brevicollis</name>
    <name type="common">Choanoflagellate</name>
    <dbReference type="NCBI Taxonomy" id="81824"/>
    <lineage>
        <taxon>Eukaryota</taxon>
        <taxon>Choanoflagellata</taxon>
        <taxon>Craspedida</taxon>
        <taxon>Salpingoecidae</taxon>
        <taxon>Monosiga</taxon>
    </lineage>
</organism>
<dbReference type="Proteomes" id="UP000001357">
    <property type="component" value="Unassembled WGS sequence"/>
</dbReference>
<dbReference type="SMART" id="SM01180">
    <property type="entry name" value="DWNN"/>
    <property type="match status" value="1"/>
</dbReference>
<dbReference type="KEGG" id="mbr:MONBRDRAFT_5439"/>
<protein>
    <recommendedName>
        <fullName evidence="1">DWNN domain-containing protein</fullName>
    </recommendedName>
</protein>
<dbReference type="RefSeq" id="XP_001742448.1">
    <property type="nucleotide sequence ID" value="XM_001742396.1"/>
</dbReference>
<dbReference type="EMBL" id="CH991543">
    <property type="protein sequence ID" value="EDQ92686.1"/>
    <property type="molecule type" value="Genomic_DNA"/>
</dbReference>
<dbReference type="InParanoid" id="A9UQZ7"/>
<dbReference type="eggNOG" id="KOG0314">
    <property type="taxonomic scope" value="Eukaryota"/>
</dbReference>
<reference evidence="2 3" key="1">
    <citation type="journal article" date="2008" name="Nature">
        <title>The genome of the choanoflagellate Monosiga brevicollis and the origin of metazoans.</title>
        <authorList>
            <consortium name="JGI Sequencing"/>
            <person name="King N."/>
            <person name="Westbrook M.J."/>
            <person name="Young S.L."/>
            <person name="Kuo A."/>
            <person name="Abedin M."/>
            <person name="Chapman J."/>
            <person name="Fairclough S."/>
            <person name="Hellsten U."/>
            <person name="Isogai Y."/>
            <person name="Letunic I."/>
            <person name="Marr M."/>
            <person name="Pincus D."/>
            <person name="Putnam N."/>
            <person name="Rokas A."/>
            <person name="Wright K.J."/>
            <person name="Zuzow R."/>
            <person name="Dirks W."/>
            <person name="Good M."/>
            <person name="Goodstein D."/>
            <person name="Lemons D."/>
            <person name="Li W."/>
            <person name="Lyons J.B."/>
            <person name="Morris A."/>
            <person name="Nichols S."/>
            <person name="Richter D.J."/>
            <person name="Salamov A."/>
            <person name="Bork P."/>
            <person name="Lim W.A."/>
            <person name="Manning G."/>
            <person name="Miller W.T."/>
            <person name="McGinnis W."/>
            <person name="Shapiro H."/>
            <person name="Tjian R."/>
            <person name="Grigoriev I.V."/>
            <person name="Rokhsar D."/>
        </authorList>
    </citation>
    <scope>NUCLEOTIDE SEQUENCE [LARGE SCALE GENOMIC DNA]</scope>
    <source>
        <strain evidence="3">MX1 / ATCC 50154</strain>
    </source>
</reference>
<name>A9UQZ7_MONBE</name>
<proteinExistence type="predicted"/>
<evidence type="ECO:0000259" key="1">
    <source>
        <dbReference type="PROSITE" id="PS51282"/>
    </source>
</evidence>
<keyword evidence="3" id="KW-1185">Reference proteome</keyword>
<accession>A9UQZ7</accession>
<evidence type="ECO:0000313" key="3">
    <source>
        <dbReference type="Proteomes" id="UP000001357"/>
    </source>
</evidence>
<dbReference type="PROSITE" id="PS51282">
    <property type="entry name" value="DWNN"/>
    <property type="match status" value="1"/>
</dbReference>
<dbReference type="STRING" id="81824.A9UQZ7"/>
<dbReference type="InterPro" id="IPR014891">
    <property type="entry name" value="DWNN_domain"/>
</dbReference>
<evidence type="ECO:0000313" key="2">
    <source>
        <dbReference type="EMBL" id="EDQ92686.1"/>
    </source>
</evidence>
<dbReference type="AlphaFoldDB" id="A9UQZ7"/>
<gene>
    <name evidence="2" type="ORF">MONBRDRAFT_5439</name>
</gene>
<dbReference type="GeneID" id="5887460"/>
<feature type="domain" description="DWNN" evidence="1">
    <location>
        <begin position="5"/>
        <end position="76"/>
    </location>
</feature>
<dbReference type="Pfam" id="PF08783">
    <property type="entry name" value="DWNN"/>
    <property type="match status" value="1"/>
</dbReference>
<dbReference type="GO" id="GO:0008270">
    <property type="term" value="F:zinc ion binding"/>
    <property type="evidence" value="ECO:0007669"/>
    <property type="project" value="InterPro"/>
</dbReference>